<evidence type="ECO:0000313" key="2">
    <source>
        <dbReference type="EMBL" id="KZX16728.1"/>
    </source>
</evidence>
<organism evidence="2 3">
    <name type="scientific">Methanobrevibacter cuticularis</name>
    <dbReference type="NCBI Taxonomy" id="47311"/>
    <lineage>
        <taxon>Archaea</taxon>
        <taxon>Methanobacteriati</taxon>
        <taxon>Methanobacteriota</taxon>
        <taxon>Methanomada group</taxon>
        <taxon>Methanobacteria</taxon>
        <taxon>Methanobacteriales</taxon>
        <taxon>Methanobacteriaceae</taxon>
        <taxon>Methanobrevibacter</taxon>
    </lineage>
</organism>
<evidence type="ECO:0000256" key="1">
    <source>
        <dbReference type="SAM" id="MobiDB-lite"/>
    </source>
</evidence>
<name>A0A166EJL9_9EURY</name>
<dbReference type="RefSeq" id="WP_067258747.1">
    <property type="nucleotide sequence ID" value="NZ_LWMW01000087.1"/>
</dbReference>
<dbReference type="AlphaFoldDB" id="A0A166EJL9"/>
<comment type="caution">
    <text evidence="2">The sequence shown here is derived from an EMBL/GenBank/DDBJ whole genome shotgun (WGS) entry which is preliminary data.</text>
</comment>
<feature type="region of interest" description="Disordered" evidence="1">
    <location>
        <begin position="282"/>
        <end position="302"/>
    </location>
</feature>
<reference evidence="2 3" key="1">
    <citation type="submission" date="2016-04" db="EMBL/GenBank/DDBJ databases">
        <title>Genome sequence of Methanobrevibacter cuticularis DSM 11139.</title>
        <authorList>
            <person name="Poehlein A."/>
            <person name="Seedorf H."/>
            <person name="Daniel R."/>
        </authorList>
    </citation>
    <scope>NUCLEOTIDE SEQUENCE [LARGE SCALE GENOMIC DNA]</scope>
    <source>
        <strain evidence="2 3">DSM 11139</strain>
    </source>
</reference>
<dbReference type="PATRIC" id="fig|47311.3.peg.667"/>
<gene>
    <name evidence="2" type="ORF">MBCUT_05920</name>
</gene>
<dbReference type="EMBL" id="LWMW01000087">
    <property type="protein sequence ID" value="KZX16728.1"/>
    <property type="molecule type" value="Genomic_DNA"/>
</dbReference>
<dbReference type="Proteomes" id="UP000077275">
    <property type="component" value="Unassembled WGS sequence"/>
</dbReference>
<accession>A0A166EJL9</accession>
<evidence type="ECO:0008006" key="4">
    <source>
        <dbReference type="Google" id="ProtNLM"/>
    </source>
</evidence>
<protein>
    <recommendedName>
        <fullName evidence="4">DUF927 domain-containing protein</fullName>
    </recommendedName>
</protein>
<sequence length="1133" mass="131057">MFNKISDLKEVWKKSIINLYPAADKGTPAVFATPEDGSYHNIGFSFSRIDEDAKKWLENREEKKFFSHAFFWDKSPFDSFEELIDISNGKLNDKDVAKPEGWCVLIGRGSNKEFLQKDDGGLRLACVDIDGYKTKDDTDDEIRKRSCDELYEAISENADFDFFAEKSQGGGYHLWYVTKQQVLTKQVYHLNNLKFPEDSEFEGLRINEISNTKDRNKEFIEVFSKGGVKYVSCSPTEKYTFVDDEPVELLKMKPVEDINAELKNAFVKAGFTYSLDTDSVDTTEEKPLKTDKESSKNSKRNYSYEKGDYDLDELQENILNCYREGNMNSFGYKLIANFRRAGYDTDEVYQIFKELPIEQNLAKISVDINQQYSVSYDTISGITGLQKAIDEFCIPEALDSTKEFFYNLFQKENADVVDNICNPIWEELSTDEMILEENKLFILYDGEYWIRQALKQKNPDEKCLEVLENIEEYNIDTLAYLVVMQDKMGYHYGWSHDLSFNITPNVFQKFLDESESNRNQYIGQATNYFSVTVCKNAVSLFLKHLKGRLGKDTKDNGISSAKEKLAHNSRNYDYIKYSEKARGISNDTLNKINLMNNLYVINDSIVKEMKVIEERSIAKSEFTLTGEQVKTDIYGERDIDLIGQFAFIGLTILEDVLGEKDVKEAEIISKEGFKKIKFDKTKKFIENIDNIIGVQGKTDTTKKAILGVMNFIIENKVNYEHGFYSSADGIFTHNNELCWFENNRVKEVERPTKDELNKAIEVLKKLFKHTSIQDKSKIATIFKWYLSAPFAYLIRDRQINGGYIKFFNLIGESDAGKTALCLICNLTWGKEGRRKGTDVSNAANLAAVLKVSSWPDLIDEADALLSDNELRPMIKSVRDRNSSRSKHEWIDGEWVQKEQLALSIAIFTSNTYYESTEKSEVKRVLNMSFGPEDVSLDKGKEFKELFNVSDNEGYKNSDFGAFEAFGREFFHQVKEKYQKEIFEDILNSFLESLSIEEVLLEYDDSENLNKNIDDMYRQAILDVIIKDFNYEDRYRGELPEDETLGNQKLQKSREPKFIRVVEEQRIPYLSMTSNNKYLRVTGKINKRLRKEGHKFDNMNIRTILNLFKEHNTGIDSDGKNIRYVNIPIEVLGL</sequence>
<proteinExistence type="predicted"/>
<keyword evidence="3" id="KW-1185">Reference proteome</keyword>
<feature type="compositionally biased region" description="Basic and acidic residues" evidence="1">
    <location>
        <begin position="283"/>
        <end position="302"/>
    </location>
</feature>
<evidence type="ECO:0000313" key="3">
    <source>
        <dbReference type="Proteomes" id="UP000077275"/>
    </source>
</evidence>